<dbReference type="AlphaFoldDB" id="A0A0F9F9L3"/>
<evidence type="ECO:0000313" key="1">
    <source>
        <dbReference type="EMBL" id="KKL83079.1"/>
    </source>
</evidence>
<dbReference type="EMBL" id="LAZR01022088">
    <property type="protein sequence ID" value="KKL83079.1"/>
    <property type="molecule type" value="Genomic_DNA"/>
</dbReference>
<accession>A0A0F9F9L3</accession>
<sequence>MELNDGNGIVYIREEYIEGARPNLKGGTLIYMLSGRIIHVKEDIKDIKW</sequence>
<name>A0A0F9F9L3_9ZZZZ</name>
<reference evidence="1" key="1">
    <citation type="journal article" date="2015" name="Nature">
        <title>Complex archaea that bridge the gap between prokaryotes and eukaryotes.</title>
        <authorList>
            <person name="Spang A."/>
            <person name="Saw J.H."/>
            <person name="Jorgensen S.L."/>
            <person name="Zaremba-Niedzwiedzka K."/>
            <person name="Martijn J."/>
            <person name="Lind A.E."/>
            <person name="van Eijk R."/>
            <person name="Schleper C."/>
            <person name="Guy L."/>
            <person name="Ettema T.J."/>
        </authorList>
    </citation>
    <scope>NUCLEOTIDE SEQUENCE</scope>
</reference>
<proteinExistence type="predicted"/>
<gene>
    <name evidence="1" type="ORF">LCGC14_1978370</name>
</gene>
<comment type="caution">
    <text evidence="1">The sequence shown here is derived from an EMBL/GenBank/DDBJ whole genome shotgun (WGS) entry which is preliminary data.</text>
</comment>
<protein>
    <submittedName>
        <fullName evidence="1">Uncharacterized protein</fullName>
    </submittedName>
</protein>
<organism evidence="1">
    <name type="scientific">marine sediment metagenome</name>
    <dbReference type="NCBI Taxonomy" id="412755"/>
    <lineage>
        <taxon>unclassified sequences</taxon>
        <taxon>metagenomes</taxon>
        <taxon>ecological metagenomes</taxon>
    </lineage>
</organism>